<dbReference type="AlphaFoldDB" id="A0A9N9A0W4"/>
<organism evidence="1 2">
    <name type="scientific">Ambispora gerdemannii</name>
    <dbReference type="NCBI Taxonomy" id="144530"/>
    <lineage>
        <taxon>Eukaryota</taxon>
        <taxon>Fungi</taxon>
        <taxon>Fungi incertae sedis</taxon>
        <taxon>Mucoromycota</taxon>
        <taxon>Glomeromycotina</taxon>
        <taxon>Glomeromycetes</taxon>
        <taxon>Archaeosporales</taxon>
        <taxon>Ambisporaceae</taxon>
        <taxon>Ambispora</taxon>
    </lineage>
</organism>
<comment type="caution">
    <text evidence="1">The sequence shown here is derived from an EMBL/GenBank/DDBJ whole genome shotgun (WGS) entry which is preliminary data.</text>
</comment>
<name>A0A9N9A0W4_9GLOM</name>
<evidence type="ECO:0000313" key="1">
    <source>
        <dbReference type="EMBL" id="CAG8513997.1"/>
    </source>
</evidence>
<dbReference type="Proteomes" id="UP000789831">
    <property type="component" value="Unassembled WGS sequence"/>
</dbReference>
<reference evidence="1" key="1">
    <citation type="submission" date="2021-06" db="EMBL/GenBank/DDBJ databases">
        <authorList>
            <person name="Kallberg Y."/>
            <person name="Tangrot J."/>
            <person name="Rosling A."/>
        </authorList>
    </citation>
    <scope>NUCLEOTIDE SEQUENCE</scope>
    <source>
        <strain evidence="1">MT106</strain>
    </source>
</reference>
<proteinExistence type="predicted"/>
<sequence length="75" mass="8601">MQLTKRATIKKELEIVKDSTTVGGYHRINKHYDIFQEASTQLVKLPEEVAVRRKMESVASADHEKADDLYICPLI</sequence>
<dbReference type="EMBL" id="CAJVPL010000607">
    <property type="protein sequence ID" value="CAG8513997.1"/>
    <property type="molecule type" value="Genomic_DNA"/>
</dbReference>
<accession>A0A9N9A0W4</accession>
<evidence type="ECO:0000313" key="2">
    <source>
        <dbReference type="Proteomes" id="UP000789831"/>
    </source>
</evidence>
<gene>
    <name evidence="1" type="ORF">AGERDE_LOCUS4888</name>
</gene>
<dbReference type="OrthoDB" id="2338242at2759"/>
<keyword evidence="2" id="KW-1185">Reference proteome</keyword>
<protein>
    <submittedName>
        <fullName evidence="1">3422_t:CDS:1</fullName>
    </submittedName>
</protein>